<dbReference type="EMBL" id="SMLM01000001">
    <property type="protein sequence ID" value="TFZ05877.1"/>
    <property type="molecule type" value="Genomic_DNA"/>
</dbReference>
<accession>A0A4Z0C2I9</accession>
<protein>
    <submittedName>
        <fullName evidence="3">Uncharacterized protein</fullName>
    </submittedName>
</protein>
<dbReference type="InterPro" id="IPR050952">
    <property type="entry name" value="TRIM-NHL_E3_ligases"/>
</dbReference>
<dbReference type="GO" id="GO:0061630">
    <property type="term" value="F:ubiquitin protein ligase activity"/>
    <property type="evidence" value="ECO:0007669"/>
    <property type="project" value="TreeGrafter"/>
</dbReference>
<keyword evidence="4" id="KW-1185">Reference proteome</keyword>
<dbReference type="Gene3D" id="2.120.10.30">
    <property type="entry name" value="TolB, C-terminal domain"/>
    <property type="match status" value="1"/>
</dbReference>
<name>A0A4Z0C2I9_9BURK</name>
<dbReference type="PANTHER" id="PTHR24104">
    <property type="entry name" value="E3 UBIQUITIN-PROTEIN LIGASE NHLRC1-RELATED"/>
    <property type="match status" value="1"/>
</dbReference>
<dbReference type="Proteomes" id="UP000298180">
    <property type="component" value="Unassembled WGS sequence"/>
</dbReference>
<proteinExistence type="predicted"/>
<evidence type="ECO:0000313" key="3">
    <source>
        <dbReference type="EMBL" id="TFZ05877.1"/>
    </source>
</evidence>
<feature type="signal peptide" evidence="2">
    <location>
        <begin position="1"/>
        <end position="24"/>
    </location>
</feature>
<dbReference type="InterPro" id="IPR011042">
    <property type="entry name" value="6-blade_b-propeller_TolB-like"/>
</dbReference>
<sequence>MKVQSSVRARLCGVAVLMAVVAGCGGGGGGGTPAPVPPGPAPAPPPTEVRGWSKPFGSASVVIGQSSFDEEDPRGGPATPVFNPPGRSAVTSDGKLLVSHGGNSLLIFDNYEAMNGPAADAEFSLPHAGRARTLWDFTAHGSKLVAAADANVLIYNAVPSGSVDANSFAGDGFTGCTPSRLEGRTSAHLTPDGRRLIVADTFNNRVLIWNGVDQATGSLGAADVVLGQQGMDLCVANDANGDRTSDDNPSEKTLFQPTSVWSDGERLVVADAGNNRVLIWNDIVQVVSSQGANHVIGQQDFVSRAEVPPTDMALSYPMAVDVSAAGELAVADTGNGRVLIWPAIPNGNGQPAKFVVGRPDFTHAEALPLSAKSLSAPEGVRFHGRNLIVNDTANNRVLVWRESD</sequence>
<gene>
    <name evidence="3" type="ORF">EZ313_04280</name>
</gene>
<dbReference type="GO" id="GO:0000209">
    <property type="term" value="P:protein polyubiquitination"/>
    <property type="evidence" value="ECO:0007669"/>
    <property type="project" value="TreeGrafter"/>
</dbReference>
<dbReference type="PROSITE" id="PS51257">
    <property type="entry name" value="PROKAR_LIPOPROTEIN"/>
    <property type="match status" value="1"/>
</dbReference>
<feature type="chain" id="PRO_5021308278" evidence="2">
    <location>
        <begin position="25"/>
        <end position="404"/>
    </location>
</feature>
<dbReference type="SUPFAM" id="SSF63825">
    <property type="entry name" value="YWTD domain"/>
    <property type="match status" value="1"/>
</dbReference>
<evidence type="ECO:0000256" key="1">
    <source>
        <dbReference type="SAM" id="MobiDB-lite"/>
    </source>
</evidence>
<dbReference type="AlphaFoldDB" id="A0A4Z0C2I9"/>
<dbReference type="GO" id="GO:0008270">
    <property type="term" value="F:zinc ion binding"/>
    <property type="evidence" value="ECO:0007669"/>
    <property type="project" value="UniProtKB-KW"/>
</dbReference>
<keyword evidence="2" id="KW-0732">Signal</keyword>
<feature type="region of interest" description="Disordered" evidence="1">
    <location>
        <begin position="66"/>
        <end position="86"/>
    </location>
</feature>
<evidence type="ECO:0000313" key="4">
    <source>
        <dbReference type="Proteomes" id="UP000298180"/>
    </source>
</evidence>
<comment type="caution">
    <text evidence="3">The sequence shown here is derived from an EMBL/GenBank/DDBJ whole genome shotgun (WGS) entry which is preliminary data.</text>
</comment>
<reference evidence="3 4" key="1">
    <citation type="submission" date="2019-03" db="EMBL/GenBank/DDBJ databases">
        <title>Ramlibacter henchirensis DSM 14656, whole genome shotgun sequence.</title>
        <authorList>
            <person name="Zhang X."/>
            <person name="Feng G."/>
            <person name="Zhu H."/>
        </authorList>
    </citation>
    <scope>NUCLEOTIDE SEQUENCE [LARGE SCALE GENOMIC DNA]</scope>
    <source>
        <strain evidence="3 4">DSM 14656</strain>
    </source>
</reference>
<dbReference type="PANTHER" id="PTHR24104:SF25">
    <property type="entry name" value="PROTEIN LIN-41"/>
    <property type="match status" value="1"/>
</dbReference>
<dbReference type="RefSeq" id="WP_135261962.1">
    <property type="nucleotide sequence ID" value="NZ_SMLM01000001.1"/>
</dbReference>
<dbReference type="OrthoDB" id="9796932at2"/>
<organism evidence="3 4">
    <name type="scientific">Ramlibacter henchirensis</name>
    <dbReference type="NCBI Taxonomy" id="204072"/>
    <lineage>
        <taxon>Bacteria</taxon>
        <taxon>Pseudomonadati</taxon>
        <taxon>Pseudomonadota</taxon>
        <taxon>Betaproteobacteria</taxon>
        <taxon>Burkholderiales</taxon>
        <taxon>Comamonadaceae</taxon>
        <taxon>Ramlibacter</taxon>
    </lineage>
</organism>
<dbReference type="GO" id="GO:0043161">
    <property type="term" value="P:proteasome-mediated ubiquitin-dependent protein catabolic process"/>
    <property type="evidence" value="ECO:0007669"/>
    <property type="project" value="TreeGrafter"/>
</dbReference>
<evidence type="ECO:0000256" key="2">
    <source>
        <dbReference type="SAM" id="SignalP"/>
    </source>
</evidence>